<accession>A0AAV2SLV5</accession>
<name>A0AAV2SLV5_MEGNR</name>
<evidence type="ECO:0000313" key="2">
    <source>
        <dbReference type="Proteomes" id="UP001497623"/>
    </source>
</evidence>
<proteinExistence type="predicted"/>
<sequence length="117" mass="13409">MCLIPEVTIQEKNDVGLSEETKENLQREINDVFDKLKEINSEREALVLHEAVKLAFSQYDIEIWEVLLSKMDNKPNVNLSQLKDKLQGSNVSWMKKLCKDGLLMNLSSSLTDEELQG</sequence>
<dbReference type="AlphaFoldDB" id="A0AAV2SLV5"/>
<gene>
    <name evidence="1" type="ORF">MNOR_LOCUS37901</name>
</gene>
<dbReference type="EMBL" id="CAXKWB010080701">
    <property type="protein sequence ID" value="CAL4205115.1"/>
    <property type="molecule type" value="Genomic_DNA"/>
</dbReference>
<reference evidence="1 2" key="1">
    <citation type="submission" date="2024-05" db="EMBL/GenBank/DDBJ databases">
        <authorList>
            <person name="Wallberg A."/>
        </authorList>
    </citation>
    <scope>NUCLEOTIDE SEQUENCE [LARGE SCALE GENOMIC DNA]</scope>
</reference>
<feature type="non-terminal residue" evidence="1">
    <location>
        <position position="117"/>
    </location>
</feature>
<dbReference type="Proteomes" id="UP001497623">
    <property type="component" value="Unassembled WGS sequence"/>
</dbReference>
<comment type="caution">
    <text evidence="1">The sequence shown here is derived from an EMBL/GenBank/DDBJ whole genome shotgun (WGS) entry which is preliminary data.</text>
</comment>
<protein>
    <submittedName>
        <fullName evidence="1">Uncharacterized protein</fullName>
    </submittedName>
</protein>
<organism evidence="1 2">
    <name type="scientific">Meganyctiphanes norvegica</name>
    <name type="common">Northern krill</name>
    <name type="synonym">Thysanopoda norvegica</name>
    <dbReference type="NCBI Taxonomy" id="48144"/>
    <lineage>
        <taxon>Eukaryota</taxon>
        <taxon>Metazoa</taxon>
        <taxon>Ecdysozoa</taxon>
        <taxon>Arthropoda</taxon>
        <taxon>Crustacea</taxon>
        <taxon>Multicrustacea</taxon>
        <taxon>Malacostraca</taxon>
        <taxon>Eumalacostraca</taxon>
        <taxon>Eucarida</taxon>
        <taxon>Euphausiacea</taxon>
        <taxon>Euphausiidae</taxon>
        <taxon>Meganyctiphanes</taxon>
    </lineage>
</organism>
<evidence type="ECO:0000313" key="1">
    <source>
        <dbReference type="EMBL" id="CAL4205115.1"/>
    </source>
</evidence>
<keyword evidence="2" id="KW-1185">Reference proteome</keyword>